<protein>
    <submittedName>
        <fullName evidence="3">Uncharacterized protein LOC113467426</fullName>
    </submittedName>
</protein>
<dbReference type="PaxDb" id="121845-A0A3Q0IXK7"/>
<feature type="region of interest" description="Disordered" evidence="1">
    <location>
        <begin position="376"/>
        <end position="445"/>
    </location>
</feature>
<reference evidence="3" key="1">
    <citation type="submission" date="2025-08" db="UniProtKB">
        <authorList>
            <consortium name="RefSeq"/>
        </authorList>
    </citation>
    <scope>IDENTIFICATION</scope>
</reference>
<dbReference type="Proteomes" id="UP000079169">
    <property type="component" value="Unplaced"/>
</dbReference>
<keyword evidence="2" id="KW-1185">Reference proteome</keyword>
<organism evidence="2 3">
    <name type="scientific">Diaphorina citri</name>
    <name type="common">Asian citrus psyllid</name>
    <dbReference type="NCBI Taxonomy" id="121845"/>
    <lineage>
        <taxon>Eukaryota</taxon>
        <taxon>Metazoa</taxon>
        <taxon>Ecdysozoa</taxon>
        <taxon>Arthropoda</taxon>
        <taxon>Hexapoda</taxon>
        <taxon>Insecta</taxon>
        <taxon>Pterygota</taxon>
        <taxon>Neoptera</taxon>
        <taxon>Paraneoptera</taxon>
        <taxon>Hemiptera</taxon>
        <taxon>Sternorrhyncha</taxon>
        <taxon>Psylloidea</taxon>
        <taxon>Psyllidae</taxon>
        <taxon>Diaphorininae</taxon>
        <taxon>Diaphorina</taxon>
    </lineage>
</organism>
<feature type="compositionally biased region" description="Basic and acidic residues" evidence="1">
    <location>
        <begin position="12"/>
        <end position="26"/>
    </location>
</feature>
<evidence type="ECO:0000313" key="2">
    <source>
        <dbReference type="Proteomes" id="UP000079169"/>
    </source>
</evidence>
<dbReference type="KEGG" id="dci:113467426"/>
<feature type="region of interest" description="Disordered" evidence="1">
    <location>
        <begin position="253"/>
        <end position="290"/>
    </location>
</feature>
<feature type="region of interest" description="Disordered" evidence="1">
    <location>
        <begin position="1"/>
        <end position="31"/>
    </location>
</feature>
<sequence length="445" mass="48890">MTIEGKPNTNDDLPRKNKLIEPKPDEGNVSSAARTIGKHLQSVECARIPFLTVEDEDVVLVTQRNTDLDVVDVDGSDDEPIICLESHGSQATKPTGLDSLTYGRANQRHSMFSKRRYLKPGPDRLQTVSGPENDDVICVEDDVISVTDSQPMSDIDVVNTSPEALREIEAKEANRLDDSQSIQSTSASKSYIRKVLKWNRFWSEHKGSLGHVQPEGVTSASDDQMVTYRADNRGESFSGERHAGFTGEGSLSAVQISPSGFDETAGGGRTDRRPFEESCSPSSWPGSGTALTSPVNYTIYENHTKQVVATRLVCDGEGRDSAERGSGRIMEITTKETYDVVKIAHKKKSQRIRTHALLGDGMSHALLGNQTRAVVSEENAMSHAPRQDSVVRASSSQEHHSVAESQERHGCRSPDIRHSCTKDRYPKSSSHGRSYTAPVTMPRRT</sequence>
<dbReference type="AlphaFoldDB" id="A0A3Q0IXK7"/>
<evidence type="ECO:0000313" key="3">
    <source>
        <dbReference type="RefSeq" id="XP_026679418.1"/>
    </source>
</evidence>
<gene>
    <name evidence="3" type="primary">LOC113467426</name>
</gene>
<feature type="compositionally biased region" description="Basic and acidic residues" evidence="1">
    <location>
        <begin position="397"/>
        <end position="426"/>
    </location>
</feature>
<proteinExistence type="predicted"/>
<feature type="compositionally biased region" description="Polar residues" evidence="1">
    <location>
        <begin position="279"/>
        <end position="290"/>
    </location>
</feature>
<dbReference type="GeneID" id="113467426"/>
<dbReference type="RefSeq" id="XP_026679418.1">
    <property type="nucleotide sequence ID" value="XM_026823617.1"/>
</dbReference>
<accession>A0A3Q0IXK7</accession>
<evidence type="ECO:0000256" key="1">
    <source>
        <dbReference type="SAM" id="MobiDB-lite"/>
    </source>
</evidence>
<name>A0A3Q0IXK7_DIACI</name>